<evidence type="ECO:0000313" key="1">
    <source>
        <dbReference type="EMBL" id="PPR96510.1"/>
    </source>
</evidence>
<name>A0A2P5WZJ6_GOSBA</name>
<dbReference type="AlphaFoldDB" id="A0A2P5WZJ6"/>
<organism evidence="1 2">
    <name type="scientific">Gossypium barbadense</name>
    <name type="common">Sea Island cotton</name>
    <name type="synonym">Hibiscus barbadensis</name>
    <dbReference type="NCBI Taxonomy" id="3634"/>
    <lineage>
        <taxon>Eukaryota</taxon>
        <taxon>Viridiplantae</taxon>
        <taxon>Streptophyta</taxon>
        <taxon>Embryophyta</taxon>
        <taxon>Tracheophyta</taxon>
        <taxon>Spermatophyta</taxon>
        <taxon>Magnoliopsida</taxon>
        <taxon>eudicotyledons</taxon>
        <taxon>Gunneridae</taxon>
        <taxon>Pentapetalae</taxon>
        <taxon>rosids</taxon>
        <taxon>malvids</taxon>
        <taxon>Malvales</taxon>
        <taxon>Malvaceae</taxon>
        <taxon>Malvoideae</taxon>
        <taxon>Gossypium</taxon>
    </lineage>
</organism>
<reference evidence="1 2" key="1">
    <citation type="submission" date="2015-01" db="EMBL/GenBank/DDBJ databases">
        <title>Genome of allotetraploid Gossypium barbadense reveals genomic plasticity and fiber elongation in cotton evolution.</title>
        <authorList>
            <person name="Chen X."/>
            <person name="Liu X."/>
            <person name="Zhao B."/>
            <person name="Zheng H."/>
            <person name="Hu Y."/>
            <person name="Lu G."/>
            <person name="Yang C."/>
            <person name="Chen J."/>
            <person name="Shan C."/>
            <person name="Zhang L."/>
            <person name="Zhou Y."/>
            <person name="Wang L."/>
            <person name="Guo W."/>
            <person name="Bai Y."/>
            <person name="Ruan J."/>
            <person name="Shangguan X."/>
            <person name="Mao Y."/>
            <person name="Jiang J."/>
            <person name="Zhu Y."/>
            <person name="Lei J."/>
            <person name="Kang H."/>
            <person name="Chen S."/>
            <person name="He X."/>
            <person name="Wang R."/>
            <person name="Wang Y."/>
            <person name="Chen J."/>
            <person name="Wang L."/>
            <person name="Yu S."/>
            <person name="Wang B."/>
            <person name="Wei J."/>
            <person name="Song S."/>
            <person name="Lu X."/>
            <person name="Gao Z."/>
            <person name="Gu W."/>
            <person name="Deng X."/>
            <person name="Ma D."/>
            <person name="Wang S."/>
            <person name="Liang W."/>
            <person name="Fang L."/>
            <person name="Cai C."/>
            <person name="Zhu X."/>
            <person name="Zhou B."/>
            <person name="Zhang Y."/>
            <person name="Chen Z."/>
            <person name="Xu S."/>
            <person name="Zhu R."/>
            <person name="Wang S."/>
            <person name="Zhang T."/>
            <person name="Zhao G."/>
        </authorList>
    </citation>
    <scope>NUCLEOTIDE SEQUENCE [LARGE SCALE GENOMIC DNA]</scope>
    <source>
        <strain evidence="2">cv. Xinhai21</strain>
        <tissue evidence="1">Leaf</tissue>
    </source>
</reference>
<dbReference type="EMBL" id="KZ666031">
    <property type="protein sequence ID" value="PPR96510.1"/>
    <property type="molecule type" value="Genomic_DNA"/>
</dbReference>
<sequence>MQKKEEENGELCETIKEKQDLVPFDGKVGVSGKSAEEAKYAPLKSFPDSNVPENVLECCKDFSSPSPIHAWPFLLEGYDEYGSVSAYKEISFVQWDM</sequence>
<dbReference type="OrthoDB" id="1773023at2759"/>
<protein>
    <submittedName>
        <fullName evidence="1">Uncharacterized protein</fullName>
    </submittedName>
</protein>
<proteinExistence type="predicted"/>
<gene>
    <name evidence="1" type="ORF">GOBAR_AA24170</name>
</gene>
<accession>A0A2P5WZJ6</accession>
<evidence type="ECO:0000313" key="2">
    <source>
        <dbReference type="Proteomes" id="UP000239757"/>
    </source>
</evidence>
<dbReference type="Proteomes" id="UP000239757">
    <property type="component" value="Unassembled WGS sequence"/>
</dbReference>